<keyword evidence="8 10" id="KW-0239">DNA-directed DNA polymerase</keyword>
<comment type="similarity">
    <text evidence="2 10">Belongs to the beta sliding clamp family.</text>
</comment>
<name>A0A2S0MZ36_9BURK</name>
<dbReference type="SMART" id="SM00480">
    <property type="entry name" value="POL3Bc"/>
    <property type="match status" value="1"/>
</dbReference>
<evidence type="ECO:0000256" key="3">
    <source>
        <dbReference type="ARBA" id="ARBA00021035"/>
    </source>
</evidence>
<dbReference type="GO" id="GO:0003677">
    <property type="term" value="F:DNA binding"/>
    <property type="evidence" value="ECO:0007669"/>
    <property type="project" value="UniProtKB-UniRule"/>
</dbReference>
<proteinExistence type="inferred from homology"/>
<feature type="domain" description="DNA polymerase III beta sliding clamp central" evidence="12">
    <location>
        <begin position="132"/>
        <end position="245"/>
    </location>
</feature>
<dbReference type="RefSeq" id="WP_106446133.1">
    <property type="nucleotide sequence ID" value="NZ_CP027669.1"/>
</dbReference>
<comment type="subcellular location">
    <subcellularLocation>
        <location evidence="1 10">Cytoplasm</location>
    </subcellularLocation>
</comment>
<dbReference type="InterPro" id="IPR022634">
    <property type="entry name" value="DNA_polIII_beta_N"/>
</dbReference>
<keyword evidence="9" id="KW-0238">DNA-binding</keyword>
<comment type="function">
    <text evidence="10">Confers DNA tethering and processivity to DNA polymerases and other proteins. Acts as a clamp, forming a ring around DNA (a reaction catalyzed by the clamp-loading complex) which diffuses in an ATP-independent manner freely and bidirectionally along dsDNA. Initially characterized for its ability to contact the catalytic subunit of DNA polymerase III (Pol III), a complex, multichain enzyme responsible for most of the replicative synthesis in bacteria; Pol III exhibits 3'-5' exonuclease proofreading activity. The beta chain is required for initiation of replication as well as for processivity of DNA replication.</text>
</comment>
<dbReference type="KEGG" id="simp:C6571_07520"/>
<dbReference type="Pfam" id="PF02767">
    <property type="entry name" value="DNA_pol3_beta_2"/>
    <property type="match status" value="1"/>
</dbReference>
<evidence type="ECO:0000256" key="6">
    <source>
        <dbReference type="ARBA" id="ARBA00022695"/>
    </source>
</evidence>
<dbReference type="GO" id="GO:0008408">
    <property type="term" value="F:3'-5' exonuclease activity"/>
    <property type="evidence" value="ECO:0007669"/>
    <property type="project" value="InterPro"/>
</dbReference>
<keyword evidence="4 10" id="KW-0963">Cytoplasm</keyword>
<evidence type="ECO:0000256" key="5">
    <source>
        <dbReference type="ARBA" id="ARBA00022679"/>
    </source>
</evidence>
<dbReference type="InterPro" id="IPR022635">
    <property type="entry name" value="DNA_polIII_beta_C"/>
</dbReference>
<evidence type="ECO:0000256" key="7">
    <source>
        <dbReference type="ARBA" id="ARBA00022705"/>
    </source>
</evidence>
<evidence type="ECO:0000313" key="14">
    <source>
        <dbReference type="EMBL" id="AVO41154.1"/>
    </source>
</evidence>
<keyword evidence="6 10" id="KW-0548">Nucleotidyltransferase</keyword>
<feature type="domain" description="DNA polymerase III beta sliding clamp N-terminal" evidence="11">
    <location>
        <begin position="8"/>
        <end position="120"/>
    </location>
</feature>
<evidence type="ECO:0000256" key="2">
    <source>
        <dbReference type="ARBA" id="ARBA00010752"/>
    </source>
</evidence>
<dbReference type="Pfam" id="PF02768">
    <property type="entry name" value="DNA_pol3_beta_3"/>
    <property type="match status" value="1"/>
</dbReference>
<keyword evidence="7 10" id="KW-0235">DNA replication</keyword>
<dbReference type="AlphaFoldDB" id="A0A2S0MZ36"/>
<dbReference type="InterPro" id="IPR046938">
    <property type="entry name" value="DNA_clamp_sf"/>
</dbReference>
<keyword evidence="5 10" id="KW-0808">Transferase</keyword>
<dbReference type="SUPFAM" id="SSF55979">
    <property type="entry name" value="DNA clamp"/>
    <property type="match status" value="3"/>
</dbReference>
<feature type="domain" description="DNA polymerase III beta sliding clamp C-terminal" evidence="13">
    <location>
        <begin position="248"/>
        <end position="367"/>
    </location>
</feature>
<evidence type="ECO:0000259" key="12">
    <source>
        <dbReference type="Pfam" id="PF02767"/>
    </source>
</evidence>
<dbReference type="CDD" id="cd00140">
    <property type="entry name" value="beta_clamp"/>
    <property type="match status" value="1"/>
</dbReference>
<comment type="subunit">
    <text evidence="10">Forms a ring-shaped head-to-tail homodimer around DNA.</text>
</comment>
<dbReference type="PANTHER" id="PTHR30478">
    <property type="entry name" value="DNA POLYMERASE III SUBUNIT BETA"/>
    <property type="match status" value="1"/>
</dbReference>
<reference evidence="14 15" key="1">
    <citation type="submission" date="2018-03" db="EMBL/GenBank/DDBJ databases">
        <title>Genome sequencing of Simplicispira sp.</title>
        <authorList>
            <person name="Kim S.-J."/>
            <person name="Heo J."/>
            <person name="Kwon S.-W."/>
        </authorList>
    </citation>
    <scope>NUCLEOTIDE SEQUENCE [LARGE SCALE GENOMIC DNA]</scope>
    <source>
        <strain evidence="14 15">SC1-8</strain>
    </source>
</reference>
<evidence type="ECO:0000256" key="1">
    <source>
        <dbReference type="ARBA" id="ARBA00004496"/>
    </source>
</evidence>
<evidence type="ECO:0000256" key="10">
    <source>
        <dbReference type="PIRNR" id="PIRNR000804"/>
    </source>
</evidence>
<dbReference type="InterPro" id="IPR001001">
    <property type="entry name" value="DNA_polIII_beta"/>
</dbReference>
<dbReference type="Pfam" id="PF00712">
    <property type="entry name" value="DNA_pol3_beta"/>
    <property type="match status" value="1"/>
</dbReference>
<evidence type="ECO:0000256" key="9">
    <source>
        <dbReference type="ARBA" id="ARBA00023125"/>
    </source>
</evidence>
<dbReference type="PIRSF" id="PIRSF000804">
    <property type="entry name" value="DNA_pol_III_b"/>
    <property type="match status" value="1"/>
</dbReference>
<evidence type="ECO:0000259" key="13">
    <source>
        <dbReference type="Pfam" id="PF02768"/>
    </source>
</evidence>
<dbReference type="GO" id="GO:0009360">
    <property type="term" value="C:DNA polymerase III complex"/>
    <property type="evidence" value="ECO:0007669"/>
    <property type="project" value="InterPro"/>
</dbReference>
<evidence type="ECO:0000256" key="4">
    <source>
        <dbReference type="ARBA" id="ARBA00022490"/>
    </source>
</evidence>
<dbReference type="OrthoDB" id="8421503at2"/>
<organism evidence="14 15">
    <name type="scientific">Simplicispira suum</name>
    <dbReference type="NCBI Taxonomy" id="2109915"/>
    <lineage>
        <taxon>Bacteria</taxon>
        <taxon>Pseudomonadati</taxon>
        <taxon>Pseudomonadota</taxon>
        <taxon>Betaproteobacteria</taxon>
        <taxon>Burkholderiales</taxon>
        <taxon>Comamonadaceae</taxon>
        <taxon>Simplicispira</taxon>
    </lineage>
</organism>
<dbReference type="Gene3D" id="3.10.150.10">
    <property type="entry name" value="DNA Polymerase III, subunit A, domain 2"/>
    <property type="match status" value="1"/>
</dbReference>
<gene>
    <name evidence="14" type="ORF">C6571_07520</name>
</gene>
<dbReference type="Gene3D" id="3.70.10.10">
    <property type="match status" value="1"/>
</dbReference>
<dbReference type="InterPro" id="IPR022637">
    <property type="entry name" value="DNA_polIII_beta_cen"/>
</dbReference>
<dbReference type="Proteomes" id="UP000239326">
    <property type="component" value="Chromosome"/>
</dbReference>
<dbReference type="GO" id="GO:0003887">
    <property type="term" value="F:DNA-directed DNA polymerase activity"/>
    <property type="evidence" value="ECO:0007669"/>
    <property type="project" value="UniProtKB-UniRule"/>
</dbReference>
<dbReference type="NCBIfam" id="TIGR00663">
    <property type="entry name" value="dnan"/>
    <property type="match status" value="1"/>
</dbReference>
<dbReference type="PANTHER" id="PTHR30478:SF0">
    <property type="entry name" value="BETA SLIDING CLAMP"/>
    <property type="match status" value="1"/>
</dbReference>
<evidence type="ECO:0000259" key="11">
    <source>
        <dbReference type="Pfam" id="PF00712"/>
    </source>
</evidence>
<evidence type="ECO:0000256" key="8">
    <source>
        <dbReference type="ARBA" id="ARBA00022932"/>
    </source>
</evidence>
<sequence length="368" mass="40115">MIVLKAPQEKVLAVLQSVAGIVERRHTLPILANVLLRKTGNALQLTTSDLEIQIRTTAELGGDTGDFTTTVAARKLIDVLRTMPGDQTVSLETAQEKLLLKGGKSRFTLQTLPAADFPLVQEAANFGPAFSIPQKTLKNLLSQVAFAMAVQDIRYYLNGILFVAEGKALSLVATDGHRLAFASATLDIEVPKQEVILPRKTVLELQRLLSDGDAAIEMQFANNQAKFSFGAMEFVTKLVEGKFPDYNRVIPRSHGNTITLGRAPLLASLQRTAIMTSDKFKGVRLNLEPGSLRVTSNNAEQEEAVDELDIDYGGEPIEIGFNVTYLIDALASMPQDMVQIALADGSSSALITIPENESFKYVVMPMRI</sequence>
<dbReference type="GO" id="GO:0005737">
    <property type="term" value="C:cytoplasm"/>
    <property type="evidence" value="ECO:0007669"/>
    <property type="project" value="UniProtKB-SubCell"/>
</dbReference>
<evidence type="ECO:0000313" key="15">
    <source>
        <dbReference type="Proteomes" id="UP000239326"/>
    </source>
</evidence>
<dbReference type="GO" id="GO:0006271">
    <property type="term" value="P:DNA strand elongation involved in DNA replication"/>
    <property type="evidence" value="ECO:0007669"/>
    <property type="project" value="TreeGrafter"/>
</dbReference>
<dbReference type="EMBL" id="CP027669">
    <property type="protein sequence ID" value="AVO41154.1"/>
    <property type="molecule type" value="Genomic_DNA"/>
</dbReference>
<keyword evidence="15" id="KW-1185">Reference proteome</keyword>
<accession>A0A2S0MZ36</accession>
<protein>
    <recommendedName>
        <fullName evidence="3 10">Beta sliding clamp</fullName>
    </recommendedName>
</protein>